<feature type="transmembrane region" description="Helical" evidence="1">
    <location>
        <begin position="42"/>
        <end position="61"/>
    </location>
</feature>
<reference evidence="2 3" key="1">
    <citation type="submission" date="2020-08" db="EMBL/GenBank/DDBJ databases">
        <title>Sequencing the genomes of 1000 actinobacteria strains.</title>
        <authorList>
            <person name="Klenk H.-P."/>
        </authorList>
    </citation>
    <scope>NUCLEOTIDE SEQUENCE [LARGE SCALE GENOMIC DNA]</scope>
    <source>
        <strain evidence="2 3">DSM 45084</strain>
    </source>
</reference>
<name>A0A7W7SZ96_9PSEU</name>
<gene>
    <name evidence="2" type="ORF">F4559_001062</name>
</gene>
<proteinExistence type="predicted"/>
<keyword evidence="3" id="KW-1185">Reference proteome</keyword>
<keyword evidence="1" id="KW-0472">Membrane</keyword>
<dbReference type="AlphaFoldDB" id="A0A7W7SZ96"/>
<accession>A0A7W7SZ96</accession>
<dbReference type="Proteomes" id="UP000542674">
    <property type="component" value="Unassembled WGS sequence"/>
</dbReference>
<evidence type="ECO:0000313" key="2">
    <source>
        <dbReference type="EMBL" id="MBB4963703.1"/>
    </source>
</evidence>
<dbReference type="EMBL" id="JACHJS010000001">
    <property type="protein sequence ID" value="MBB4963703.1"/>
    <property type="molecule type" value="Genomic_DNA"/>
</dbReference>
<protein>
    <submittedName>
        <fullName evidence="2">Uncharacterized protein</fullName>
    </submittedName>
</protein>
<comment type="caution">
    <text evidence="2">The sequence shown here is derived from an EMBL/GenBank/DDBJ whole genome shotgun (WGS) entry which is preliminary data.</text>
</comment>
<evidence type="ECO:0000256" key="1">
    <source>
        <dbReference type="SAM" id="Phobius"/>
    </source>
</evidence>
<organism evidence="2 3">
    <name type="scientific">Saccharothrix violaceirubra</name>
    <dbReference type="NCBI Taxonomy" id="413306"/>
    <lineage>
        <taxon>Bacteria</taxon>
        <taxon>Bacillati</taxon>
        <taxon>Actinomycetota</taxon>
        <taxon>Actinomycetes</taxon>
        <taxon>Pseudonocardiales</taxon>
        <taxon>Pseudonocardiaceae</taxon>
        <taxon>Saccharothrix</taxon>
    </lineage>
</organism>
<keyword evidence="1" id="KW-0812">Transmembrane</keyword>
<dbReference type="RefSeq" id="WP_184666453.1">
    <property type="nucleotide sequence ID" value="NZ_BAABAI010000034.1"/>
</dbReference>
<feature type="transmembrane region" description="Helical" evidence="1">
    <location>
        <begin position="86"/>
        <end position="106"/>
    </location>
</feature>
<evidence type="ECO:0000313" key="3">
    <source>
        <dbReference type="Proteomes" id="UP000542674"/>
    </source>
</evidence>
<sequence>MEAKGFRGARYIAVVLLVISVAALVLFGAVQAKPVQAVALGLIIALGSTITGALLGFVFGIPRRVQGESGTTGYAVNTNFEQISDWLTKIIIGLGLVELGSIVGHFGRLSTTLGAALGPGTATTVAAGATIVFFVPLGFLVGYLLTRTFLTDAFRSFDDLPANAVTDAVDRVGTLAQRRYRSIHADYENQSHLPADNRNRETVERAAEATSPVSDVVTLCGEIENLLAELLAPYPSQDLASDELVDLLAARGVVDAELADALKGLFEFARKVALGRPLAPVDAVAVRNQGTAVLAEVGRLRRIAGVAFEKHVVDTLLDAAGGRGWRVVTDALVSEVPRVHVDALVVNGAGSVMVEARSLRDPVAVADLQGWLDHVPEQPLVLVVPGDQRQRARVEGLGRRGDVRVVMWDLEPGALVPLVEELLGRRPG</sequence>
<feature type="transmembrane region" description="Helical" evidence="1">
    <location>
        <begin position="126"/>
        <end position="145"/>
    </location>
</feature>
<keyword evidence="1" id="KW-1133">Transmembrane helix</keyword>